<dbReference type="OrthoDB" id="443402at2759"/>
<evidence type="ECO:0000256" key="2">
    <source>
        <dbReference type="SAM" id="MobiDB-lite"/>
    </source>
</evidence>
<dbReference type="SUPFAM" id="SSF52540">
    <property type="entry name" value="P-loop containing nucleoside triphosphate hydrolases"/>
    <property type="match status" value="1"/>
</dbReference>
<evidence type="ECO:0000259" key="4">
    <source>
        <dbReference type="Pfam" id="PF25053"/>
    </source>
</evidence>
<dbReference type="PANTHER" id="PTHR10039">
    <property type="entry name" value="AMELOGENIN"/>
    <property type="match status" value="1"/>
</dbReference>
<reference evidence="5 6" key="1">
    <citation type="submission" date="2016-03" db="EMBL/GenBank/DDBJ databases">
        <authorList>
            <person name="Ploux O."/>
        </authorList>
    </citation>
    <scope>NUCLEOTIDE SEQUENCE [LARGE SCALE GENOMIC DNA]</scope>
    <source>
        <strain evidence="5 6">UAMH 11012</strain>
    </source>
</reference>
<dbReference type="Pfam" id="PF24883">
    <property type="entry name" value="NPHP3_N"/>
    <property type="match status" value="1"/>
</dbReference>
<protein>
    <submittedName>
        <fullName evidence="5">Uncharacterized protein</fullName>
    </submittedName>
</protein>
<dbReference type="PANTHER" id="PTHR10039:SF5">
    <property type="entry name" value="NACHT DOMAIN-CONTAINING PROTEIN"/>
    <property type="match status" value="1"/>
</dbReference>
<organism evidence="5 6">
    <name type="scientific">Phialocephala subalpina</name>
    <dbReference type="NCBI Taxonomy" id="576137"/>
    <lineage>
        <taxon>Eukaryota</taxon>
        <taxon>Fungi</taxon>
        <taxon>Dikarya</taxon>
        <taxon>Ascomycota</taxon>
        <taxon>Pezizomycotina</taxon>
        <taxon>Leotiomycetes</taxon>
        <taxon>Helotiales</taxon>
        <taxon>Mollisiaceae</taxon>
        <taxon>Phialocephala</taxon>
        <taxon>Phialocephala fortinii species complex</taxon>
    </lineage>
</organism>
<dbReference type="EMBL" id="FJOG01000047">
    <property type="protein sequence ID" value="CZR67736.1"/>
    <property type="molecule type" value="Genomic_DNA"/>
</dbReference>
<proteinExistence type="predicted"/>
<sequence length="762" mass="86727">MALDPLTVLGLASNILQFLDFTAKLIAGTRAISKSHAGMSEDTAYLRHKAEDITVLIDGFLASGGGTIKLQKELEACKVMAKKLLEALEKLEIKGPKTKWKSFLVALKEIWSEDKINAMSVKLAELHTLFSVHVHMQMNMEIGAVSDAVRRLELNNSRLELRCKNSLKNLEKTVVSSIAKLDPKSAVTNKKEEKSPAIFDDLAFINWKDIAEFPKALPDFKDTILNAKAKITDLEKYQNLLGSLCFDSISTRADTIPHAHRDTFTWIFKGETPDGRLQIRFVEWLRTQNGHFWIQGKAGSGKSTLMKFLAHHPETHRNLKEWAKEKPLVLVAFFFWSSGTNLQKSQEGLLRSLLFEILRQSPELVPRVCESLARGSKGYLFENCPMTPSQNFFQDEKWSLDELMTHRDLINTLKSLATSSDVKLCLSSRPWTQFKDAFGEDPQTVLKLEDLTSQDIRRYVSDKFREHEQYQKLEAIDPSYTELVGEVVQKAQGVFLWVFLVVRDLLEGITYNDSIRTMRTRLENLPEDLEGFFRHILQAVPKIYWRQTARAFQVALSRNYPLLLMTYACLDDVEEDHDLSYQRHKSFSNAEIRLKTDMMQCRLDGRTRGLLEVHRSPDPQMFFQHKVDFLHRTVRDFLLQSPDIHAVISQSHEDERQTWMLLCHATIFMLKLAPSVQLSDTNKAKRSSILDELCFFASKAFKDPENLQAVNGLLSDAISPMSAASGTFAGRPRRATWESFQVRTGSGKAGLESVSAPSSTSK</sequence>
<gene>
    <name evidence="5" type="ORF">PAC_17635</name>
</gene>
<dbReference type="Proteomes" id="UP000184330">
    <property type="component" value="Unassembled WGS sequence"/>
</dbReference>
<accession>A0A1L7XRQ3</accession>
<keyword evidence="1" id="KW-0677">Repeat</keyword>
<dbReference type="AlphaFoldDB" id="A0A1L7XRQ3"/>
<dbReference type="Gene3D" id="3.40.50.300">
    <property type="entry name" value="P-loop containing nucleotide triphosphate hydrolases"/>
    <property type="match status" value="1"/>
</dbReference>
<name>A0A1L7XRQ3_9HELO</name>
<keyword evidence="6" id="KW-1185">Reference proteome</keyword>
<dbReference type="InterPro" id="IPR027417">
    <property type="entry name" value="P-loop_NTPase"/>
</dbReference>
<evidence type="ECO:0000259" key="3">
    <source>
        <dbReference type="Pfam" id="PF24883"/>
    </source>
</evidence>
<evidence type="ECO:0000256" key="1">
    <source>
        <dbReference type="ARBA" id="ARBA00022737"/>
    </source>
</evidence>
<dbReference type="InterPro" id="IPR056884">
    <property type="entry name" value="NPHP3-like_N"/>
</dbReference>
<dbReference type="Pfam" id="PF25053">
    <property type="entry name" value="DUF7791"/>
    <property type="match status" value="1"/>
</dbReference>
<evidence type="ECO:0000313" key="5">
    <source>
        <dbReference type="EMBL" id="CZR67736.1"/>
    </source>
</evidence>
<feature type="domain" description="Nephrocystin 3-like N-terminal" evidence="3">
    <location>
        <begin position="280"/>
        <end position="429"/>
    </location>
</feature>
<evidence type="ECO:0000313" key="6">
    <source>
        <dbReference type="Proteomes" id="UP000184330"/>
    </source>
</evidence>
<dbReference type="STRING" id="576137.A0A1L7XRQ3"/>
<dbReference type="InterPro" id="IPR056693">
    <property type="entry name" value="DUF7791"/>
</dbReference>
<feature type="domain" description="DUF7791" evidence="4">
    <location>
        <begin position="540"/>
        <end position="672"/>
    </location>
</feature>
<feature type="region of interest" description="Disordered" evidence="2">
    <location>
        <begin position="742"/>
        <end position="762"/>
    </location>
</feature>